<comment type="caution">
    <text evidence="1">The sequence shown here is derived from an EMBL/GenBank/DDBJ whole genome shotgun (WGS) entry which is preliminary data.</text>
</comment>
<proteinExistence type="predicted"/>
<dbReference type="Proteomes" id="UP001239111">
    <property type="component" value="Chromosome 3"/>
</dbReference>
<protein>
    <submittedName>
        <fullName evidence="1">Uncharacterized protein</fullName>
    </submittedName>
</protein>
<name>A0ACC2NGN9_9HYME</name>
<organism evidence="1 2">
    <name type="scientific">Eretmocerus hayati</name>
    <dbReference type="NCBI Taxonomy" id="131215"/>
    <lineage>
        <taxon>Eukaryota</taxon>
        <taxon>Metazoa</taxon>
        <taxon>Ecdysozoa</taxon>
        <taxon>Arthropoda</taxon>
        <taxon>Hexapoda</taxon>
        <taxon>Insecta</taxon>
        <taxon>Pterygota</taxon>
        <taxon>Neoptera</taxon>
        <taxon>Endopterygota</taxon>
        <taxon>Hymenoptera</taxon>
        <taxon>Apocrita</taxon>
        <taxon>Proctotrupomorpha</taxon>
        <taxon>Chalcidoidea</taxon>
        <taxon>Aphelinidae</taxon>
        <taxon>Aphelininae</taxon>
        <taxon>Eretmocerus</taxon>
    </lineage>
</organism>
<evidence type="ECO:0000313" key="1">
    <source>
        <dbReference type="EMBL" id="KAJ8670247.1"/>
    </source>
</evidence>
<dbReference type="EMBL" id="CM056743">
    <property type="protein sequence ID" value="KAJ8670247.1"/>
    <property type="molecule type" value="Genomic_DNA"/>
</dbReference>
<evidence type="ECO:0000313" key="2">
    <source>
        <dbReference type="Proteomes" id="UP001239111"/>
    </source>
</evidence>
<keyword evidence="2" id="KW-1185">Reference proteome</keyword>
<gene>
    <name evidence="1" type="ORF">QAD02_001506</name>
</gene>
<sequence>MAKTSGRSKSRCCTSNRAANINLNKNHKDDDDDDSDSDACCNKKKIKIYGRNEWSSRIGCCAALSLGILELKRLLLLSVELVLEAHPLSFVGALPPLIASFADAGLGLPIALAALIAIRRHHTRPCYPKTKPALRRISLGLLICMVLNVGTLVLLWYSVSVSTETLKTALRTSMELYASRASAKNIIDEIQLELQCCGFSSYVDWFAFDWQVSETTEDEMAMDEYGVRSVPYSCCNRQTLSPCLHTDMSRDDARTVNVRGCAAILATILVKVAIVGYSMTGLIIFTQIVVIVILIRIIRRIIPEICSSKCTCWESTCSSDANECMMKFGATSSSECESSSAGIQRERRRAPRPRETVFSCKRSNNIERFAGGGIGHPVGDVTGRTSSACDRSINSSSTSSCSESGLTSSPAGHQLKIPRPPTAFIKAPSSGVVSSLPRTVPSVQRTVLEKPFRRKPAP</sequence>
<reference evidence="1" key="1">
    <citation type="submission" date="2023-04" db="EMBL/GenBank/DDBJ databases">
        <title>A chromosome-level genome assembly of the parasitoid wasp Eretmocerus hayati.</title>
        <authorList>
            <person name="Zhong Y."/>
            <person name="Liu S."/>
            <person name="Liu Y."/>
        </authorList>
    </citation>
    <scope>NUCLEOTIDE SEQUENCE</scope>
    <source>
        <strain evidence="1">ZJU_SS_LIU_2023</strain>
    </source>
</reference>
<accession>A0ACC2NGN9</accession>